<dbReference type="Proteomes" id="UP001497680">
    <property type="component" value="Unassembled WGS sequence"/>
</dbReference>
<organism evidence="1 2">
    <name type="scientific">Hypoxylon rubiginosum</name>
    <dbReference type="NCBI Taxonomy" id="110542"/>
    <lineage>
        <taxon>Eukaryota</taxon>
        <taxon>Fungi</taxon>
        <taxon>Dikarya</taxon>
        <taxon>Ascomycota</taxon>
        <taxon>Pezizomycotina</taxon>
        <taxon>Sordariomycetes</taxon>
        <taxon>Xylariomycetidae</taxon>
        <taxon>Xylariales</taxon>
        <taxon>Hypoxylaceae</taxon>
        <taxon>Hypoxylon</taxon>
    </lineage>
</organism>
<proteinExistence type="predicted"/>
<name>A0ACC0CMU6_9PEZI</name>
<evidence type="ECO:0000313" key="1">
    <source>
        <dbReference type="EMBL" id="KAI6081681.1"/>
    </source>
</evidence>
<comment type="caution">
    <text evidence="1">The sequence shown here is derived from an EMBL/GenBank/DDBJ whole genome shotgun (WGS) entry which is preliminary data.</text>
</comment>
<accession>A0ACC0CMU6</accession>
<sequence length="521" mass="56443">MASVRSYDDDQPSYDHGQPGLEVIHPEAGLQVSYPPQEWSYAVPNEEEQKEVASPADILRADFETEEAISSCGKIFTRKTLLIALLGIVVIVGVIVGAVVGTERSQSPPPSTTSESPSGQGDGASMSSPAQMTGNPTSVWPGLAPTAVSWGYPHLEIFALTRNNTESVYRKYRNTNATDENDFTPPGSDMELVGGNVDTNTVPSIGVNQRISYYVSNQTEIFLQTDGNCYSKQHENDQLWVYPGYDSWMHCFTNLSVTGSPTVVPYNASAEVAQTFYLATGTNETNLVAYYSKWQDEWSVPARIPGPALQPMKPAAVAWNGNDSRVDIFAVSKSNSHVLHASWDTTITNDSGSTNWSTYEDLQGFATTPPVAVSRSPGIIDVFIRGGDAGLWHLSYNSSSGNWTGWTRISTNMRIQGQPDAISASPETIDVFAWREDGCLLHKSFDNGSGRWTPEQDFDVLVDGSDGKLSGPPKAVSDGPGSIHVFAYQDQKSLIWKRLSAGSSQQVASDTSVLASVPSLT</sequence>
<gene>
    <name evidence="1" type="ORF">F4821DRAFT_248750</name>
</gene>
<keyword evidence="2" id="KW-1185">Reference proteome</keyword>
<dbReference type="EMBL" id="MU394389">
    <property type="protein sequence ID" value="KAI6081681.1"/>
    <property type="molecule type" value="Genomic_DNA"/>
</dbReference>
<protein>
    <submittedName>
        <fullName evidence="1">Fucose-specific lectin</fullName>
    </submittedName>
</protein>
<evidence type="ECO:0000313" key="2">
    <source>
        <dbReference type="Proteomes" id="UP001497680"/>
    </source>
</evidence>
<reference evidence="1 2" key="1">
    <citation type="journal article" date="2022" name="New Phytol.">
        <title>Ecological generalism drives hyperdiversity of secondary metabolite gene clusters in xylarialean endophytes.</title>
        <authorList>
            <person name="Franco M.E.E."/>
            <person name="Wisecaver J.H."/>
            <person name="Arnold A.E."/>
            <person name="Ju Y.M."/>
            <person name="Slot J.C."/>
            <person name="Ahrendt S."/>
            <person name="Moore L.P."/>
            <person name="Eastman K.E."/>
            <person name="Scott K."/>
            <person name="Konkel Z."/>
            <person name="Mondo S.J."/>
            <person name="Kuo A."/>
            <person name="Hayes R.D."/>
            <person name="Haridas S."/>
            <person name="Andreopoulos B."/>
            <person name="Riley R."/>
            <person name="LaButti K."/>
            <person name="Pangilinan J."/>
            <person name="Lipzen A."/>
            <person name="Amirebrahimi M."/>
            <person name="Yan J."/>
            <person name="Adam C."/>
            <person name="Keymanesh K."/>
            <person name="Ng V."/>
            <person name="Louie K."/>
            <person name="Northen T."/>
            <person name="Drula E."/>
            <person name="Henrissat B."/>
            <person name="Hsieh H.M."/>
            <person name="Youens-Clark K."/>
            <person name="Lutzoni F."/>
            <person name="Miadlikowska J."/>
            <person name="Eastwood D.C."/>
            <person name="Hamelin R.C."/>
            <person name="Grigoriev I.V."/>
            <person name="U'Ren J.M."/>
        </authorList>
    </citation>
    <scope>NUCLEOTIDE SEQUENCE [LARGE SCALE GENOMIC DNA]</scope>
    <source>
        <strain evidence="1 2">ER1909</strain>
    </source>
</reference>